<dbReference type="EMBL" id="CAJOAX010000460">
    <property type="protein sequence ID" value="CAF3595452.1"/>
    <property type="molecule type" value="Genomic_DNA"/>
</dbReference>
<evidence type="ECO:0000256" key="1">
    <source>
        <dbReference type="PROSITE-ProRule" id="PRU00723"/>
    </source>
</evidence>
<dbReference type="InterPro" id="IPR036236">
    <property type="entry name" value="Znf_C2H2_sf"/>
</dbReference>
<organism evidence="5 6">
    <name type="scientific">Rotaria sordida</name>
    <dbReference type="NCBI Taxonomy" id="392033"/>
    <lineage>
        <taxon>Eukaryota</taxon>
        <taxon>Metazoa</taxon>
        <taxon>Spiralia</taxon>
        <taxon>Gnathifera</taxon>
        <taxon>Rotifera</taxon>
        <taxon>Eurotatoria</taxon>
        <taxon>Bdelloidea</taxon>
        <taxon>Philodinida</taxon>
        <taxon>Philodinidae</taxon>
        <taxon>Rotaria</taxon>
    </lineage>
</organism>
<dbReference type="SMART" id="SM00355">
    <property type="entry name" value="ZnF_C2H2"/>
    <property type="match status" value="2"/>
</dbReference>
<feature type="compositionally biased region" description="Basic residues" evidence="2">
    <location>
        <begin position="330"/>
        <end position="342"/>
    </location>
</feature>
<keyword evidence="1" id="KW-0479">Metal-binding</keyword>
<dbReference type="CDD" id="cd10910">
    <property type="entry name" value="PIN_limkain_b1_N_like"/>
    <property type="match status" value="1"/>
</dbReference>
<dbReference type="GO" id="GO:0008270">
    <property type="term" value="F:zinc ion binding"/>
    <property type="evidence" value="ECO:0007669"/>
    <property type="project" value="UniProtKB-KW"/>
</dbReference>
<dbReference type="GO" id="GO:0005777">
    <property type="term" value="C:peroxisome"/>
    <property type="evidence" value="ECO:0007669"/>
    <property type="project" value="InterPro"/>
</dbReference>
<name>A0A818MVH2_9BILA</name>
<dbReference type="PROSITE" id="PS50103">
    <property type="entry name" value="ZF_C3H1"/>
    <property type="match status" value="1"/>
</dbReference>
<feature type="domain" description="C3H1-type" evidence="3">
    <location>
        <begin position="13"/>
        <end position="40"/>
    </location>
</feature>
<evidence type="ECO:0000313" key="5">
    <source>
        <dbReference type="EMBL" id="CAF3595452.1"/>
    </source>
</evidence>
<dbReference type="GO" id="GO:0004540">
    <property type="term" value="F:RNA nuclease activity"/>
    <property type="evidence" value="ECO:0007669"/>
    <property type="project" value="InterPro"/>
</dbReference>
<accession>A0A818MVH2</accession>
<dbReference type="Gene3D" id="3.30.160.60">
    <property type="entry name" value="Classic Zinc Finger"/>
    <property type="match status" value="1"/>
</dbReference>
<sequence>MAQAMDINSDADLKHLIDCMDFINGYCNLNDNCHYRHCRKAAEQTKNCTNWPETCRNTACPYRHCAIQSQVIKKKQIQIPKILPNQSYQSQPQVLSIMRQEGFISFFWDIENVPIPKGQKPFDIVQRIRQKLVVESGLQEAAFSCFCDINTISQGNQQSLHHANVRIIHVPDRKPGAVDRQIMLELDRFERVHRPPATIVLISGDIDFVGKLNDLRHQAGFHVIVIHNKFAKDELKATVNAHYLWDLFTESLQQQQQQQQQQQRNPENRSINLQVESNDQLNNNTKINQIPSPKLRQSRLTTKFTLYDNNNLRQNDNFYSKPPTTYRRFRSASRNYHSKNRGRSSEPRRYEPVNQTPIFNVGINTPSSTSNLMVVPRARIRQASSTNRQNQQNISRLPSYERISSTVNNDTTKKERNQMSCPYCTYEFSTIQALRQHQKDKKHLFYCSICNDAFPTLHGLKQHQTAKEHDTSKNIDNQDKLQTNTNDNSYVRGLIIKFEDKLNMYNENKRLRIDQNSVMNKSTIDRNLNNVNE</sequence>
<dbReference type="PANTHER" id="PTHR14379:SF3">
    <property type="entry name" value="MEIOSIS REGULATOR AND MRNA STABILITY FACTOR 1"/>
    <property type="match status" value="1"/>
</dbReference>
<dbReference type="SMART" id="SM00356">
    <property type="entry name" value="ZnF_C3H1"/>
    <property type="match status" value="2"/>
</dbReference>
<feature type="zinc finger region" description="C3H1-type" evidence="1">
    <location>
        <begin position="13"/>
        <end position="40"/>
    </location>
</feature>
<feature type="region of interest" description="Disordered" evidence="2">
    <location>
        <begin position="382"/>
        <end position="414"/>
    </location>
</feature>
<evidence type="ECO:0000256" key="2">
    <source>
        <dbReference type="SAM" id="MobiDB-lite"/>
    </source>
</evidence>
<dbReference type="PROSITE" id="PS00028">
    <property type="entry name" value="ZINC_FINGER_C2H2_1"/>
    <property type="match status" value="1"/>
</dbReference>
<feature type="compositionally biased region" description="Polar residues" evidence="2">
    <location>
        <begin position="382"/>
        <end position="410"/>
    </location>
</feature>
<dbReference type="SUPFAM" id="SSF57667">
    <property type="entry name" value="beta-beta-alpha zinc fingers"/>
    <property type="match status" value="1"/>
</dbReference>
<dbReference type="InterPro" id="IPR013087">
    <property type="entry name" value="Znf_C2H2_type"/>
</dbReference>
<protein>
    <recommendedName>
        <fullName evidence="7">C2H2-type domain-containing protein</fullName>
    </recommendedName>
</protein>
<feature type="region of interest" description="Disordered" evidence="2">
    <location>
        <begin position="463"/>
        <end position="484"/>
    </location>
</feature>
<dbReference type="AlphaFoldDB" id="A0A818MVH2"/>
<reference evidence="5" key="1">
    <citation type="submission" date="2021-02" db="EMBL/GenBank/DDBJ databases">
        <authorList>
            <person name="Nowell W R."/>
        </authorList>
    </citation>
    <scope>NUCLEOTIDE SEQUENCE</scope>
</reference>
<dbReference type="Proteomes" id="UP000663823">
    <property type="component" value="Unassembled WGS sequence"/>
</dbReference>
<gene>
    <name evidence="5" type="ORF">OTI717_LOCUS6526</name>
</gene>
<keyword evidence="1" id="KW-0863">Zinc-finger</keyword>
<feature type="domain" description="C2H2-type" evidence="4">
    <location>
        <begin position="445"/>
        <end position="474"/>
    </location>
</feature>
<dbReference type="PANTHER" id="PTHR14379">
    <property type="entry name" value="LIMKAIN B LKAP"/>
    <property type="match status" value="1"/>
</dbReference>
<comment type="caution">
    <text evidence="5">The sequence shown here is derived from an EMBL/GenBank/DDBJ whole genome shotgun (WGS) entry which is preliminary data.</text>
</comment>
<dbReference type="InterPro" id="IPR000571">
    <property type="entry name" value="Znf_CCCH"/>
</dbReference>
<evidence type="ECO:0008006" key="7">
    <source>
        <dbReference type="Google" id="ProtNLM"/>
    </source>
</evidence>
<evidence type="ECO:0000313" key="6">
    <source>
        <dbReference type="Proteomes" id="UP000663823"/>
    </source>
</evidence>
<dbReference type="InterPro" id="IPR021139">
    <property type="entry name" value="NYN"/>
</dbReference>
<feature type="compositionally biased region" description="Basic and acidic residues" evidence="2">
    <location>
        <begin position="465"/>
        <end position="479"/>
    </location>
</feature>
<dbReference type="Gene3D" id="3.40.50.1010">
    <property type="entry name" value="5'-nuclease"/>
    <property type="match status" value="1"/>
</dbReference>
<dbReference type="PROSITE" id="PS50157">
    <property type="entry name" value="ZINC_FINGER_C2H2_2"/>
    <property type="match status" value="1"/>
</dbReference>
<dbReference type="Pfam" id="PF01936">
    <property type="entry name" value="NYN"/>
    <property type="match status" value="1"/>
</dbReference>
<keyword evidence="1" id="KW-0862">Zinc</keyword>
<dbReference type="GO" id="GO:1905762">
    <property type="term" value="F:CCR4-NOT complex binding"/>
    <property type="evidence" value="ECO:0007669"/>
    <property type="project" value="TreeGrafter"/>
</dbReference>
<dbReference type="GO" id="GO:0010468">
    <property type="term" value="P:regulation of gene expression"/>
    <property type="evidence" value="ECO:0007669"/>
    <property type="project" value="InterPro"/>
</dbReference>
<evidence type="ECO:0000259" key="4">
    <source>
        <dbReference type="PROSITE" id="PS50157"/>
    </source>
</evidence>
<feature type="region of interest" description="Disordered" evidence="2">
    <location>
        <begin position="330"/>
        <end position="352"/>
    </location>
</feature>
<dbReference type="InterPro" id="IPR024768">
    <property type="entry name" value="Marf1"/>
</dbReference>
<proteinExistence type="predicted"/>
<evidence type="ECO:0000259" key="3">
    <source>
        <dbReference type="PROSITE" id="PS50103"/>
    </source>
</evidence>
<dbReference type="Gene3D" id="4.10.1000.10">
    <property type="entry name" value="Zinc finger, CCCH-type"/>
    <property type="match status" value="1"/>
</dbReference>